<dbReference type="CDD" id="cd02440">
    <property type="entry name" value="AdoMet_MTases"/>
    <property type="match status" value="1"/>
</dbReference>
<dbReference type="AlphaFoldDB" id="A0A9P1G3F5"/>
<organism evidence="5">
    <name type="scientific">Cladocopium goreaui</name>
    <dbReference type="NCBI Taxonomy" id="2562237"/>
    <lineage>
        <taxon>Eukaryota</taxon>
        <taxon>Sar</taxon>
        <taxon>Alveolata</taxon>
        <taxon>Dinophyceae</taxon>
        <taxon>Suessiales</taxon>
        <taxon>Symbiodiniaceae</taxon>
        <taxon>Cladocopium</taxon>
    </lineage>
</organism>
<dbReference type="EMBL" id="CAMXCT020002513">
    <property type="protein sequence ID" value="CAL1151988.1"/>
    <property type="molecule type" value="Genomic_DNA"/>
</dbReference>
<comment type="caution">
    <text evidence="5">The sequence shown here is derived from an EMBL/GenBank/DDBJ whole genome shotgun (WGS) entry which is preliminary data.</text>
</comment>
<dbReference type="SUPFAM" id="SSF53335">
    <property type="entry name" value="S-adenosyl-L-methionine-dependent methyltransferases"/>
    <property type="match status" value="1"/>
</dbReference>
<name>A0A9P1G3F5_9DINO</name>
<keyword evidence="7" id="KW-0547">Nucleotide-binding</keyword>
<protein>
    <submittedName>
        <fullName evidence="7">ATP-binding cassette sub-family G member 1</fullName>
    </submittedName>
</protein>
<dbReference type="GO" id="GO:0005524">
    <property type="term" value="F:ATP binding"/>
    <property type="evidence" value="ECO:0007669"/>
    <property type="project" value="UniProtKB-KW"/>
</dbReference>
<evidence type="ECO:0000313" key="8">
    <source>
        <dbReference type="Proteomes" id="UP001152797"/>
    </source>
</evidence>
<dbReference type="InterPro" id="IPR013216">
    <property type="entry name" value="Methyltransf_11"/>
</dbReference>
<dbReference type="Pfam" id="PF08241">
    <property type="entry name" value="Methyltransf_11"/>
    <property type="match status" value="1"/>
</dbReference>
<reference evidence="5" key="1">
    <citation type="submission" date="2022-10" db="EMBL/GenBank/DDBJ databases">
        <authorList>
            <person name="Chen Y."/>
            <person name="Dougan E. K."/>
            <person name="Chan C."/>
            <person name="Rhodes N."/>
            <person name="Thang M."/>
        </authorList>
    </citation>
    <scope>NUCLEOTIDE SEQUENCE</scope>
</reference>
<evidence type="ECO:0000256" key="2">
    <source>
        <dbReference type="ARBA" id="ARBA00022603"/>
    </source>
</evidence>
<dbReference type="PANTHER" id="PTHR12176">
    <property type="entry name" value="SAM-DEPENDENT METHYLTRANSFERASE SUPERFAMILY PROTEIN"/>
    <property type="match status" value="1"/>
</dbReference>
<keyword evidence="2" id="KW-0489">Methyltransferase</keyword>
<dbReference type="OrthoDB" id="411785at2759"/>
<evidence type="ECO:0000313" key="5">
    <source>
        <dbReference type="EMBL" id="CAI3998613.1"/>
    </source>
</evidence>
<dbReference type="GO" id="GO:0008757">
    <property type="term" value="F:S-adenosylmethionine-dependent methyltransferase activity"/>
    <property type="evidence" value="ECO:0007669"/>
    <property type="project" value="InterPro"/>
</dbReference>
<reference evidence="6" key="2">
    <citation type="submission" date="2024-04" db="EMBL/GenBank/DDBJ databases">
        <authorList>
            <person name="Chen Y."/>
            <person name="Shah S."/>
            <person name="Dougan E. K."/>
            <person name="Thang M."/>
            <person name="Chan C."/>
        </authorList>
    </citation>
    <scope>NUCLEOTIDE SEQUENCE [LARGE SCALE GENOMIC DNA]</scope>
</reference>
<keyword evidence="7" id="KW-0067">ATP-binding</keyword>
<evidence type="ECO:0000256" key="3">
    <source>
        <dbReference type="ARBA" id="ARBA00022679"/>
    </source>
</evidence>
<keyword evidence="8" id="KW-1185">Reference proteome</keyword>
<dbReference type="InterPro" id="IPR029063">
    <property type="entry name" value="SAM-dependent_MTases_sf"/>
</dbReference>
<dbReference type="EMBL" id="CAMXCT010002513">
    <property type="protein sequence ID" value="CAI3998613.1"/>
    <property type="molecule type" value="Genomic_DNA"/>
</dbReference>
<sequence>MAGYMDDDWLPPSEDEEEEAAECELPDYGDVNFWTEVYTQQRGRELAPQEWLVSYGHFCAQGWRRFLPPGGRVLDLGCGDAEFMTEAYDDGYHDITGVDIVEPVLETMRQRNVDRPGMTYLWADAMDLSVFEDESFDVVFDKSTLDALKCRGAEATSSMSSEVHRVLRRDGVYLCISLNPPEDAQPAIEGTACGRKWDVEVMVCENENYDGADGPPKHLYMKISSKRLRRQQPTGCGLQWVPNSLLKYHLVCLNISADVCKH</sequence>
<feature type="domain" description="Methyltransferase type 11" evidence="4">
    <location>
        <begin position="74"/>
        <end position="174"/>
    </location>
</feature>
<evidence type="ECO:0000256" key="1">
    <source>
        <dbReference type="ARBA" id="ARBA00008361"/>
    </source>
</evidence>
<gene>
    <name evidence="5" type="ORF">C1SCF055_LOCUS24895</name>
</gene>
<dbReference type="InterPro" id="IPR051419">
    <property type="entry name" value="Lys/N-term_MeTrsfase_sf"/>
</dbReference>
<dbReference type="Proteomes" id="UP001152797">
    <property type="component" value="Unassembled WGS sequence"/>
</dbReference>
<comment type="similarity">
    <text evidence="1">Belongs to the methyltransferase superfamily.</text>
</comment>
<dbReference type="Gene3D" id="3.40.50.150">
    <property type="entry name" value="Vaccinia Virus protein VP39"/>
    <property type="match status" value="1"/>
</dbReference>
<evidence type="ECO:0000259" key="4">
    <source>
        <dbReference type="Pfam" id="PF08241"/>
    </source>
</evidence>
<dbReference type="GO" id="GO:0032259">
    <property type="term" value="P:methylation"/>
    <property type="evidence" value="ECO:0007669"/>
    <property type="project" value="UniProtKB-KW"/>
</dbReference>
<accession>A0A9P1G3F5</accession>
<evidence type="ECO:0000313" key="7">
    <source>
        <dbReference type="EMBL" id="CAL4785925.1"/>
    </source>
</evidence>
<proteinExistence type="inferred from homology"/>
<dbReference type="EMBL" id="CAMXCT030002513">
    <property type="protein sequence ID" value="CAL4785925.1"/>
    <property type="molecule type" value="Genomic_DNA"/>
</dbReference>
<evidence type="ECO:0000313" key="6">
    <source>
        <dbReference type="EMBL" id="CAL1151988.1"/>
    </source>
</evidence>
<keyword evidence="3" id="KW-0808">Transferase</keyword>